<protein>
    <recommendedName>
        <fullName evidence="4">HTH crp-type domain-containing protein</fullName>
    </recommendedName>
</protein>
<organism evidence="5 6">
    <name type="scientific">Amycolatopsis deserti</name>
    <dbReference type="NCBI Taxonomy" id="185696"/>
    <lineage>
        <taxon>Bacteria</taxon>
        <taxon>Bacillati</taxon>
        <taxon>Actinomycetota</taxon>
        <taxon>Actinomycetes</taxon>
        <taxon>Pseudonocardiales</taxon>
        <taxon>Pseudonocardiaceae</taxon>
        <taxon>Amycolatopsis</taxon>
    </lineage>
</organism>
<dbReference type="SUPFAM" id="SSF46785">
    <property type="entry name" value="Winged helix' DNA-binding domain"/>
    <property type="match status" value="1"/>
</dbReference>
<dbReference type="PROSITE" id="PS51063">
    <property type="entry name" value="HTH_CRP_2"/>
    <property type="match status" value="1"/>
</dbReference>
<keyword evidence="1" id="KW-0805">Transcription regulation</keyword>
<dbReference type="SMART" id="SM00419">
    <property type="entry name" value="HTH_CRP"/>
    <property type="match status" value="1"/>
</dbReference>
<name>A0ABQ3IH86_9PSEU</name>
<dbReference type="Pfam" id="PF13545">
    <property type="entry name" value="HTH_Crp_2"/>
    <property type="match status" value="1"/>
</dbReference>
<dbReference type="InterPro" id="IPR018490">
    <property type="entry name" value="cNMP-bd_dom_sf"/>
</dbReference>
<dbReference type="CDD" id="cd00092">
    <property type="entry name" value="HTH_CRP"/>
    <property type="match status" value="1"/>
</dbReference>
<sequence length="224" mass="23816">MIEQVWTGSDFACLSTDGRARLLRTAEEVTLLAGRPLPASPGESQAGLVIDGMLRVYVTSGHRQVTVRYAESGAAFGVPHLGPQDGATSVAAGAQAVLDSRVLVFRRDEVGALLETDPTMSRAVINGLREAHYASVSLLAENVLAPLRQRLAHHLLDLAVRQGDAIVVRSSVQDLAHAIGTVREVVTRLLKDLRAEGLIGRSGGMLVLHDLARLHRVARGAGTS</sequence>
<evidence type="ECO:0000313" key="6">
    <source>
        <dbReference type="Proteomes" id="UP000605897"/>
    </source>
</evidence>
<evidence type="ECO:0000256" key="3">
    <source>
        <dbReference type="ARBA" id="ARBA00023163"/>
    </source>
</evidence>
<dbReference type="RefSeq" id="WP_191243116.1">
    <property type="nucleotide sequence ID" value="NZ_BNAU01000001.1"/>
</dbReference>
<dbReference type="SUPFAM" id="SSF51206">
    <property type="entry name" value="cAMP-binding domain-like"/>
    <property type="match status" value="1"/>
</dbReference>
<dbReference type="Gene3D" id="2.60.120.10">
    <property type="entry name" value="Jelly Rolls"/>
    <property type="match status" value="1"/>
</dbReference>
<feature type="domain" description="HTH crp-type" evidence="4">
    <location>
        <begin position="145"/>
        <end position="212"/>
    </location>
</feature>
<proteinExistence type="predicted"/>
<dbReference type="Proteomes" id="UP000605897">
    <property type="component" value="Unassembled WGS sequence"/>
</dbReference>
<evidence type="ECO:0000313" key="5">
    <source>
        <dbReference type="EMBL" id="GHE80477.1"/>
    </source>
</evidence>
<evidence type="ECO:0000256" key="1">
    <source>
        <dbReference type="ARBA" id="ARBA00023015"/>
    </source>
</evidence>
<dbReference type="InterPro" id="IPR036390">
    <property type="entry name" value="WH_DNA-bd_sf"/>
</dbReference>
<evidence type="ECO:0000259" key="4">
    <source>
        <dbReference type="PROSITE" id="PS51063"/>
    </source>
</evidence>
<evidence type="ECO:0000256" key="2">
    <source>
        <dbReference type="ARBA" id="ARBA00023125"/>
    </source>
</evidence>
<keyword evidence="6" id="KW-1185">Reference proteome</keyword>
<dbReference type="Gene3D" id="1.10.10.10">
    <property type="entry name" value="Winged helix-like DNA-binding domain superfamily/Winged helix DNA-binding domain"/>
    <property type="match status" value="1"/>
</dbReference>
<keyword evidence="2" id="KW-0238">DNA-binding</keyword>
<keyword evidence="3" id="KW-0804">Transcription</keyword>
<dbReference type="InterPro" id="IPR012318">
    <property type="entry name" value="HTH_CRP"/>
</dbReference>
<dbReference type="InterPro" id="IPR036388">
    <property type="entry name" value="WH-like_DNA-bd_sf"/>
</dbReference>
<comment type="caution">
    <text evidence="5">The sequence shown here is derived from an EMBL/GenBank/DDBJ whole genome shotgun (WGS) entry which is preliminary data.</text>
</comment>
<dbReference type="InterPro" id="IPR014710">
    <property type="entry name" value="RmlC-like_jellyroll"/>
</dbReference>
<gene>
    <name evidence="5" type="ORF">GCM10017786_08260</name>
</gene>
<accession>A0ABQ3IH86</accession>
<reference evidence="6" key="1">
    <citation type="journal article" date="2019" name="Int. J. Syst. Evol. Microbiol.">
        <title>The Global Catalogue of Microorganisms (GCM) 10K type strain sequencing project: providing services to taxonomists for standard genome sequencing and annotation.</title>
        <authorList>
            <consortium name="The Broad Institute Genomics Platform"/>
            <consortium name="The Broad Institute Genome Sequencing Center for Infectious Disease"/>
            <person name="Wu L."/>
            <person name="Ma J."/>
        </authorList>
    </citation>
    <scope>NUCLEOTIDE SEQUENCE [LARGE SCALE GENOMIC DNA]</scope>
    <source>
        <strain evidence="6">CGMCC 4.7677</strain>
    </source>
</reference>
<dbReference type="EMBL" id="BNAU01000001">
    <property type="protein sequence ID" value="GHE80477.1"/>
    <property type="molecule type" value="Genomic_DNA"/>
</dbReference>